<evidence type="ECO:0000313" key="4">
    <source>
        <dbReference type="Proteomes" id="UP000261111"/>
    </source>
</evidence>
<feature type="region of interest" description="Disordered" evidence="1">
    <location>
        <begin position="137"/>
        <end position="180"/>
    </location>
</feature>
<evidence type="ECO:0000313" key="3">
    <source>
        <dbReference type="EMBL" id="RGC32288.1"/>
    </source>
</evidence>
<dbReference type="Proteomes" id="UP000261111">
    <property type="component" value="Unassembled WGS sequence"/>
</dbReference>
<keyword evidence="2" id="KW-1133">Transmembrane helix</keyword>
<dbReference type="InterPro" id="IPR021338">
    <property type="entry name" value="DUF2953"/>
</dbReference>
<sequence>MLHIILLILKIIGWILLAILGLLVSLICIVFFVPLRYRAEGRCRGTLDSLYGKIRFSWFMHLVSGSAVYDGGKLMWTVRIAWKKLYGGAEEDWEEAHEPARAAKHTEDEDYEPAKAVKHTEEEDLKALEELMDNGAQQRLEDQKDKNIVEEKPPDASRTYKEQKEGHLQEKYREDDPAEENNLEKLLREEMRDSVEENENHSDNQRSPSGDEKTEAERESIASRVEKKYEKSVKWLQKIYHKIKYTFKKICDTIRSLLEKKDTLLEFIEDEVHRSAFFTALKELRRLLRFLKPKRLEADIHFGFEDPSITGKVLGLISMIYPFLGKHTNIQPDFEHRVLEGDIAISGKLRVLYVVIVGWNLIWNKNVRTTFRHIRKFEL</sequence>
<keyword evidence="2" id="KW-0472">Membrane</keyword>
<feature type="transmembrane region" description="Helical" evidence="2">
    <location>
        <begin position="12"/>
        <end position="35"/>
    </location>
</feature>
<gene>
    <name evidence="3" type="ORF">DWX41_09470</name>
</gene>
<evidence type="ECO:0000256" key="2">
    <source>
        <dbReference type="SAM" id="Phobius"/>
    </source>
</evidence>
<keyword evidence="2" id="KW-0812">Transmembrane</keyword>
<feature type="region of interest" description="Disordered" evidence="1">
    <location>
        <begin position="96"/>
        <end position="117"/>
    </location>
</feature>
<reference evidence="3 4" key="1">
    <citation type="submission" date="2018-08" db="EMBL/GenBank/DDBJ databases">
        <title>A genome reference for cultivated species of the human gut microbiota.</title>
        <authorList>
            <person name="Zou Y."/>
            <person name="Xue W."/>
            <person name="Luo G."/>
        </authorList>
    </citation>
    <scope>NUCLEOTIDE SEQUENCE [LARGE SCALE GENOMIC DNA]</scope>
    <source>
        <strain evidence="3 4">AF19-21</strain>
    </source>
</reference>
<protein>
    <submittedName>
        <fullName evidence="3">DUF2953 domain-containing protein</fullName>
    </submittedName>
</protein>
<dbReference type="EMBL" id="QVIA01000009">
    <property type="protein sequence ID" value="RGC32288.1"/>
    <property type="molecule type" value="Genomic_DNA"/>
</dbReference>
<proteinExistence type="predicted"/>
<feature type="region of interest" description="Disordered" evidence="1">
    <location>
        <begin position="192"/>
        <end position="223"/>
    </location>
</feature>
<comment type="caution">
    <text evidence="3">The sequence shown here is derived from an EMBL/GenBank/DDBJ whole genome shotgun (WGS) entry which is preliminary data.</text>
</comment>
<accession>A0A3E2WWI7</accession>
<dbReference type="Pfam" id="PF11167">
    <property type="entry name" value="DUF2953"/>
    <property type="match status" value="1"/>
</dbReference>
<dbReference type="RefSeq" id="WP_117440827.1">
    <property type="nucleotide sequence ID" value="NZ_QVIA01000009.1"/>
</dbReference>
<dbReference type="AlphaFoldDB" id="A0A3E2WWI7"/>
<organism evidence="3 4">
    <name type="scientific">Hungatella hathewayi</name>
    <dbReference type="NCBI Taxonomy" id="154046"/>
    <lineage>
        <taxon>Bacteria</taxon>
        <taxon>Bacillati</taxon>
        <taxon>Bacillota</taxon>
        <taxon>Clostridia</taxon>
        <taxon>Lachnospirales</taxon>
        <taxon>Lachnospiraceae</taxon>
        <taxon>Hungatella</taxon>
    </lineage>
</organism>
<evidence type="ECO:0000256" key="1">
    <source>
        <dbReference type="SAM" id="MobiDB-lite"/>
    </source>
</evidence>
<dbReference type="GeneID" id="93334131"/>
<feature type="compositionally biased region" description="Basic and acidic residues" evidence="1">
    <location>
        <begin position="139"/>
        <end position="175"/>
    </location>
</feature>
<name>A0A3E2WWI7_9FIRM</name>